<comment type="caution">
    <text evidence="2">The sequence shown here is derived from an EMBL/GenBank/DDBJ whole genome shotgun (WGS) entry which is preliminary data.</text>
</comment>
<keyword evidence="3" id="KW-1185">Reference proteome</keyword>
<name>A0A4Q7LRH7_9BURK</name>
<dbReference type="Gene3D" id="3.40.30.10">
    <property type="entry name" value="Glutaredoxin"/>
    <property type="match status" value="1"/>
</dbReference>
<dbReference type="SUPFAM" id="SSF52833">
    <property type="entry name" value="Thioredoxin-like"/>
    <property type="match status" value="1"/>
</dbReference>
<dbReference type="OrthoDB" id="8991911at2"/>
<keyword evidence="1" id="KW-0732">Signal</keyword>
<feature type="chain" id="PRO_5020622491" evidence="1">
    <location>
        <begin position="30"/>
        <end position="131"/>
    </location>
</feature>
<sequence>MGRLTGWLRRHPLIAVALVAGLSWGAAQAARQVMEVQRADTLRALVATPASLRMLSSNTCTNCEFAHAWLTEHRIPFEMCTIETDAACRAEFEHRRAIGTPTFVLGNGQVQLGFQVKNLIASLQAEPVRTP</sequence>
<dbReference type="Proteomes" id="UP000293433">
    <property type="component" value="Unassembled WGS sequence"/>
</dbReference>
<gene>
    <name evidence="2" type="ORF">EV685_1634</name>
</gene>
<protein>
    <submittedName>
        <fullName evidence="2">Glutaredoxin</fullName>
    </submittedName>
</protein>
<evidence type="ECO:0000256" key="1">
    <source>
        <dbReference type="SAM" id="SignalP"/>
    </source>
</evidence>
<reference evidence="2 3" key="1">
    <citation type="submission" date="2019-02" db="EMBL/GenBank/DDBJ databases">
        <title>Genomic Encyclopedia of Type Strains, Phase IV (KMG-IV): sequencing the most valuable type-strain genomes for metagenomic binning, comparative biology and taxonomic classification.</title>
        <authorList>
            <person name="Goeker M."/>
        </authorList>
    </citation>
    <scope>NUCLEOTIDE SEQUENCE [LARGE SCALE GENOMIC DNA]</scope>
    <source>
        <strain evidence="2 3">DSM 10617</strain>
    </source>
</reference>
<dbReference type="EMBL" id="SGWV01000008">
    <property type="protein sequence ID" value="RZS57071.1"/>
    <property type="molecule type" value="Genomic_DNA"/>
</dbReference>
<evidence type="ECO:0000313" key="3">
    <source>
        <dbReference type="Proteomes" id="UP000293433"/>
    </source>
</evidence>
<feature type="signal peptide" evidence="1">
    <location>
        <begin position="1"/>
        <end position="29"/>
    </location>
</feature>
<proteinExistence type="predicted"/>
<organism evidence="2 3">
    <name type="scientific">Sphaerotilus mobilis</name>
    <dbReference type="NCBI Taxonomy" id="47994"/>
    <lineage>
        <taxon>Bacteria</taxon>
        <taxon>Pseudomonadati</taxon>
        <taxon>Pseudomonadota</taxon>
        <taxon>Betaproteobacteria</taxon>
        <taxon>Burkholderiales</taxon>
        <taxon>Sphaerotilaceae</taxon>
        <taxon>Sphaerotilus</taxon>
    </lineage>
</organism>
<dbReference type="RefSeq" id="WP_130481480.1">
    <property type="nucleotide sequence ID" value="NZ_SGWV01000008.1"/>
</dbReference>
<dbReference type="InterPro" id="IPR036249">
    <property type="entry name" value="Thioredoxin-like_sf"/>
</dbReference>
<accession>A0A4Q7LRH7</accession>
<evidence type="ECO:0000313" key="2">
    <source>
        <dbReference type="EMBL" id="RZS57071.1"/>
    </source>
</evidence>
<dbReference type="AlphaFoldDB" id="A0A4Q7LRH7"/>